<dbReference type="GO" id="GO:0005524">
    <property type="term" value="F:ATP binding"/>
    <property type="evidence" value="ECO:0007669"/>
    <property type="project" value="UniProtKB-KW"/>
</dbReference>
<evidence type="ECO:0000256" key="2">
    <source>
        <dbReference type="ARBA" id="ARBA00022801"/>
    </source>
</evidence>
<sequence length="285" mass="28920">MIEVLATGPAASVQDGGRPGWAALGVPHSGAFDAAALRLANRLVGNDPGAAGIEIVLGGLAVRTDRAVTLALTGAPCPGAAWGVAVTLPAGGWLRLGTPATGLRSYLALRGGVAVDPVLGSASTDTLSGLGPPVLRAGDRIATGRELGPVSGAESAPGRLAPATLAVRPGPRDDWFTPAGRRALVTTTWRVRAESDRVGVRLDGPPLERARDDELPSEAVLPGAVQVPGDGRPLVFGPDAPVTGGYPVIGVIADLGAVAQLRPGDPVRLRWCRDSAGRRDGRRAT</sequence>
<evidence type="ECO:0000259" key="4">
    <source>
        <dbReference type="SMART" id="SM00797"/>
    </source>
</evidence>
<dbReference type="Proteomes" id="UP000186132">
    <property type="component" value="Unassembled WGS sequence"/>
</dbReference>
<dbReference type="InterPro" id="IPR029000">
    <property type="entry name" value="Cyclophilin-like_dom_sf"/>
</dbReference>
<dbReference type="Pfam" id="PF02626">
    <property type="entry name" value="CT_A_B"/>
    <property type="match status" value="1"/>
</dbReference>
<dbReference type="PANTHER" id="PTHR43309:SF3">
    <property type="entry name" value="5-OXOPROLINASE SUBUNIT C"/>
    <property type="match status" value="1"/>
</dbReference>
<evidence type="ECO:0000256" key="1">
    <source>
        <dbReference type="ARBA" id="ARBA00022741"/>
    </source>
</evidence>
<accession>A0A1M5MEJ5</accession>
<dbReference type="OrthoDB" id="9768696at2"/>
<keyword evidence="1" id="KW-0547">Nucleotide-binding</keyword>
<dbReference type="GO" id="GO:0016787">
    <property type="term" value="F:hydrolase activity"/>
    <property type="evidence" value="ECO:0007669"/>
    <property type="project" value="UniProtKB-KW"/>
</dbReference>
<dbReference type="EMBL" id="FQVU01000003">
    <property type="protein sequence ID" value="SHG75143.1"/>
    <property type="molecule type" value="Genomic_DNA"/>
</dbReference>
<dbReference type="NCBIfam" id="TIGR00724">
    <property type="entry name" value="urea_amlyse_rel"/>
    <property type="match status" value="1"/>
</dbReference>
<feature type="domain" description="Carboxyltransferase" evidence="4">
    <location>
        <begin position="23"/>
        <end position="285"/>
    </location>
</feature>
<dbReference type="PANTHER" id="PTHR43309">
    <property type="entry name" value="5-OXOPROLINASE SUBUNIT C"/>
    <property type="match status" value="1"/>
</dbReference>
<dbReference type="AlphaFoldDB" id="A0A1M5MEJ5"/>
<evidence type="ECO:0000313" key="5">
    <source>
        <dbReference type="EMBL" id="SHG75143.1"/>
    </source>
</evidence>
<dbReference type="SMART" id="SM00797">
    <property type="entry name" value="AHS2"/>
    <property type="match status" value="1"/>
</dbReference>
<name>A0A1M5MEJ5_9ACTN</name>
<keyword evidence="3" id="KW-0067">ATP-binding</keyword>
<dbReference type="SUPFAM" id="SSF50891">
    <property type="entry name" value="Cyclophilin-like"/>
    <property type="match status" value="1"/>
</dbReference>
<keyword evidence="2" id="KW-0378">Hydrolase</keyword>
<dbReference type="RefSeq" id="WP_073390800.1">
    <property type="nucleotide sequence ID" value="NZ_FQVU01000003.1"/>
</dbReference>
<organism evidence="5 6">
    <name type="scientific">Jatrophihabitans endophyticus</name>
    <dbReference type="NCBI Taxonomy" id="1206085"/>
    <lineage>
        <taxon>Bacteria</taxon>
        <taxon>Bacillati</taxon>
        <taxon>Actinomycetota</taxon>
        <taxon>Actinomycetes</taxon>
        <taxon>Jatrophihabitantales</taxon>
        <taxon>Jatrophihabitantaceae</taxon>
        <taxon>Jatrophihabitans</taxon>
    </lineage>
</organism>
<evidence type="ECO:0000313" key="6">
    <source>
        <dbReference type="Proteomes" id="UP000186132"/>
    </source>
</evidence>
<dbReference type="STRING" id="1206085.SAMN05443575_2695"/>
<proteinExistence type="predicted"/>
<protein>
    <submittedName>
        <fullName evidence="5">Biotin-dependent carboxylase uncharacterized domain-containing protein</fullName>
    </submittedName>
</protein>
<reference evidence="5 6" key="1">
    <citation type="submission" date="2016-11" db="EMBL/GenBank/DDBJ databases">
        <authorList>
            <person name="Jaros S."/>
            <person name="Januszkiewicz K."/>
            <person name="Wedrychowicz H."/>
        </authorList>
    </citation>
    <scope>NUCLEOTIDE SEQUENCE [LARGE SCALE GENOMIC DNA]</scope>
    <source>
        <strain evidence="5 6">DSM 45627</strain>
    </source>
</reference>
<dbReference type="Gene3D" id="2.40.100.10">
    <property type="entry name" value="Cyclophilin-like"/>
    <property type="match status" value="1"/>
</dbReference>
<dbReference type="InterPro" id="IPR052708">
    <property type="entry name" value="PxpC"/>
</dbReference>
<evidence type="ECO:0000256" key="3">
    <source>
        <dbReference type="ARBA" id="ARBA00022840"/>
    </source>
</evidence>
<dbReference type="InterPro" id="IPR003778">
    <property type="entry name" value="CT_A_B"/>
</dbReference>
<keyword evidence="6" id="KW-1185">Reference proteome</keyword>
<gene>
    <name evidence="5" type="ORF">SAMN05443575_2695</name>
</gene>